<dbReference type="FunFam" id="3.90.740.10:FF:000009">
    <property type="entry name" value="Isoleucyl-tRNA synthetase 2, mitochondrial"/>
    <property type="match status" value="1"/>
</dbReference>
<dbReference type="GO" id="GO:0032543">
    <property type="term" value="P:mitochondrial translation"/>
    <property type="evidence" value="ECO:0007669"/>
    <property type="project" value="TreeGrafter"/>
</dbReference>
<keyword evidence="8" id="KW-0648">Protein biosynthesis</keyword>
<keyword evidence="4" id="KW-0436">Ligase</keyword>
<protein>
    <recommendedName>
        <fullName evidence="2">isoleucine--tRNA ligase</fullName>
        <ecNumber evidence="2">6.1.1.5</ecNumber>
    </recommendedName>
    <alternativeName>
        <fullName evidence="10">Isoleucyl-tRNA synthetase</fullName>
    </alternativeName>
</protein>
<keyword evidence="5" id="KW-0479">Metal-binding</keyword>
<accession>A0A7R8VPJ3</accession>
<feature type="domain" description="Methionyl/Valyl/Leucyl/Isoleucyl-tRNA synthetase anticodon-binding" evidence="12">
    <location>
        <begin position="793"/>
        <end position="928"/>
    </location>
</feature>
<dbReference type="EMBL" id="OA569301">
    <property type="protein sequence ID" value="CAD7202365.1"/>
    <property type="molecule type" value="Genomic_DNA"/>
</dbReference>
<dbReference type="EC" id="6.1.1.5" evidence="2"/>
<dbReference type="GO" id="GO:0006428">
    <property type="term" value="P:isoleucyl-tRNA aminoacylation"/>
    <property type="evidence" value="ECO:0007669"/>
    <property type="project" value="InterPro"/>
</dbReference>
<dbReference type="Pfam" id="PF00133">
    <property type="entry name" value="tRNA-synt_1"/>
    <property type="match status" value="1"/>
</dbReference>
<dbReference type="InterPro" id="IPR009008">
    <property type="entry name" value="Val/Leu/Ile-tRNA-synth_edit"/>
</dbReference>
<comment type="similarity">
    <text evidence="1">Belongs to the class-I aminoacyl-tRNA synthetase family.</text>
</comment>
<dbReference type="PRINTS" id="PR00984">
    <property type="entry name" value="TRNASYNTHILE"/>
</dbReference>
<dbReference type="AlphaFoldDB" id="A0A7R8VPJ3"/>
<dbReference type="GO" id="GO:0000049">
    <property type="term" value="F:tRNA binding"/>
    <property type="evidence" value="ECO:0007669"/>
    <property type="project" value="InterPro"/>
</dbReference>
<dbReference type="Pfam" id="PF08264">
    <property type="entry name" value="Anticodon_1"/>
    <property type="match status" value="1"/>
</dbReference>
<dbReference type="CDD" id="cd07960">
    <property type="entry name" value="Anticodon_Ia_Ile_BEm"/>
    <property type="match status" value="1"/>
</dbReference>
<evidence type="ECO:0000259" key="12">
    <source>
        <dbReference type="Pfam" id="PF08264"/>
    </source>
</evidence>
<evidence type="ECO:0000313" key="13">
    <source>
        <dbReference type="EMBL" id="CAD7202365.1"/>
    </source>
</evidence>
<sequence length="1031" mass="116945">MTLWLATQRFETTQELNYWLSVLFLKLVPRYDILSAVPGVGWQKLMPRYDILSAVPGVGWQKLVPRYDILSAVPGVGWQKLVPRYDILSAVPGVGWQKLVPRCDILSAVPGVGWQKLVPQYNNQFAFDFGLVLVKLPTSSSHRGLAPISVKCVLRTSVSIELLNTQILKDITLRHKLLQGHKVHYVPGWDCHGLPIELKVLQGDLAKQSSLSAVDVRKKARDVAVEAIDKQQSVFRCWGILADWDDCYYTFDTKYIKNQLWQFYRMFQLGLIFRDMKPVFWSPSSRTALAEAELEYNPSHRSTAVTTRLRLTRLPEPLGSHTSEEVFALVWTTTPWTLPLTQAICFNPHLQYSLCTLDSSGCTYIVASELVDSLRGKLNKTITALATFTGSCLSGASYQHPCCPGVELPFLPGDHVNVTKGTGLAHCAPAHGPDDFLTALKHNLAVECRVDRDGRFTDDAPGSLRGLPVLTKGTEAVLQLLSGDILHTEYYVHSYPYDWRTKQPVIWRASHQWFIDTDRIKQTAMERLKEVSFHPKHSGISMSGGGLVSQLKRRPYWCISRQRVWGVPIPVLYHKVDGRAIINRSLLEQVCSLMDTHGTDAWWSLPVEQMVSEEWLSEQKVTAQELEKGQDILDIWFDSGISWSCVLEDKVADLYMEGIDQFTGWFQSSLLTSVALKDRAPYRNVFVHGFAVDDKGRKMSKSVGNVVDPVDIVQGGKNPHKQPALGIDTLRWWVSSHGTQHATVPVSQSTLQDSTDAVHKLRLVLKFLLGALHDYPPLATREPESGDSFTLLDQYMLHLLWELNQQVVEMYENYQYNKVCATLVNFVTNHVSAFYCHIIKDRLYCEHESDPRRRDCQTVLFYILETLTGAFAPVLPHLAEEIYLYHPHYTGSRSVFRGGVVSPSPHWNRAHLLQQMNIVQELRRQINKAAPTPNTWEMDAVVFSQGNVFKTLQLFQAEEYSSESQLSEILQVSSVRLSDEPNSVQVHLERSRNHLCARCRRYTSLQTDRPCPRCQQVLDTSHQTPLTESVV</sequence>
<evidence type="ECO:0000256" key="9">
    <source>
        <dbReference type="ARBA" id="ARBA00023146"/>
    </source>
</evidence>
<keyword evidence="7" id="KW-0067">ATP-binding</keyword>
<organism evidence="13">
    <name type="scientific">Timema douglasi</name>
    <name type="common">Walking stick</name>
    <dbReference type="NCBI Taxonomy" id="61478"/>
    <lineage>
        <taxon>Eukaryota</taxon>
        <taxon>Metazoa</taxon>
        <taxon>Ecdysozoa</taxon>
        <taxon>Arthropoda</taxon>
        <taxon>Hexapoda</taxon>
        <taxon>Insecta</taxon>
        <taxon>Pterygota</taxon>
        <taxon>Neoptera</taxon>
        <taxon>Polyneoptera</taxon>
        <taxon>Phasmatodea</taxon>
        <taxon>Timematodea</taxon>
        <taxon>Timematoidea</taxon>
        <taxon>Timematidae</taxon>
        <taxon>Timema</taxon>
    </lineage>
</organism>
<gene>
    <name evidence="13" type="ORF">TDIB3V08_LOCUS8550</name>
</gene>
<dbReference type="GO" id="GO:0046872">
    <property type="term" value="F:metal ion binding"/>
    <property type="evidence" value="ECO:0007669"/>
    <property type="project" value="UniProtKB-KW"/>
</dbReference>
<name>A0A7R8VPJ3_TIMDO</name>
<dbReference type="InterPro" id="IPR002301">
    <property type="entry name" value="Ile-tRNA-ligase"/>
</dbReference>
<dbReference type="Gene3D" id="3.40.50.620">
    <property type="entry name" value="HUPs"/>
    <property type="match status" value="2"/>
</dbReference>
<evidence type="ECO:0000256" key="1">
    <source>
        <dbReference type="ARBA" id="ARBA00005594"/>
    </source>
</evidence>
<proteinExistence type="inferred from homology"/>
<reference evidence="13" key="1">
    <citation type="submission" date="2020-11" db="EMBL/GenBank/DDBJ databases">
        <authorList>
            <person name="Tran Van P."/>
        </authorList>
    </citation>
    <scope>NUCLEOTIDE SEQUENCE</scope>
</reference>
<dbReference type="PANTHER" id="PTHR42765">
    <property type="entry name" value="SOLEUCYL-TRNA SYNTHETASE"/>
    <property type="match status" value="1"/>
</dbReference>
<dbReference type="InterPro" id="IPR014729">
    <property type="entry name" value="Rossmann-like_a/b/a_fold"/>
</dbReference>
<evidence type="ECO:0000256" key="3">
    <source>
        <dbReference type="ARBA" id="ARBA00022490"/>
    </source>
</evidence>
<dbReference type="InterPro" id="IPR002300">
    <property type="entry name" value="aa-tRNA-synth_Ia"/>
</dbReference>
<dbReference type="FunFam" id="3.40.50.620:FF:000128">
    <property type="entry name" value="Isoleucyl-tRNA synthetase 2, mitochondrial"/>
    <property type="match status" value="1"/>
</dbReference>
<evidence type="ECO:0000259" key="11">
    <source>
        <dbReference type="Pfam" id="PF00133"/>
    </source>
</evidence>
<evidence type="ECO:0000256" key="8">
    <source>
        <dbReference type="ARBA" id="ARBA00022917"/>
    </source>
</evidence>
<dbReference type="InterPro" id="IPR050081">
    <property type="entry name" value="Ile-tRNA_ligase"/>
</dbReference>
<dbReference type="GO" id="GO:0005524">
    <property type="term" value="F:ATP binding"/>
    <property type="evidence" value="ECO:0007669"/>
    <property type="project" value="UniProtKB-KW"/>
</dbReference>
<dbReference type="InterPro" id="IPR013155">
    <property type="entry name" value="M/V/L/I-tRNA-synth_anticd-bd"/>
</dbReference>
<evidence type="ECO:0000256" key="5">
    <source>
        <dbReference type="ARBA" id="ARBA00022723"/>
    </source>
</evidence>
<keyword evidence="6" id="KW-0547">Nucleotide-binding</keyword>
<evidence type="ECO:0000256" key="4">
    <source>
        <dbReference type="ARBA" id="ARBA00022598"/>
    </source>
</evidence>
<dbReference type="SUPFAM" id="SSF50677">
    <property type="entry name" value="ValRS/IleRS/LeuRS editing domain"/>
    <property type="match status" value="1"/>
</dbReference>
<evidence type="ECO:0000256" key="7">
    <source>
        <dbReference type="ARBA" id="ARBA00022840"/>
    </source>
</evidence>
<dbReference type="GO" id="GO:0002161">
    <property type="term" value="F:aminoacyl-tRNA deacylase activity"/>
    <property type="evidence" value="ECO:0007669"/>
    <property type="project" value="InterPro"/>
</dbReference>
<keyword evidence="3" id="KW-0963">Cytoplasm</keyword>
<dbReference type="Gene3D" id="1.10.730.20">
    <property type="match status" value="1"/>
</dbReference>
<dbReference type="SUPFAM" id="SSF52374">
    <property type="entry name" value="Nucleotidylyl transferase"/>
    <property type="match status" value="1"/>
</dbReference>
<dbReference type="NCBIfam" id="TIGR00392">
    <property type="entry name" value="ileS"/>
    <property type="match status" value="1"/>
</dbReference>
<dbReference type="InterPro" id="IPR009080">
    <property type="entry name" value="tRNAsynth_Ia_anticodon-bd"/>
</dbReference>
<feature type="domain" description="Aminoacyl-tRNA synthetase class Ia" evidence="11">
    <location>
        <begin position="165"/>
        <end position="737"/>
    </location>
</feature>
<dbReference type="GO" id="GO:0004822">
    <property type="term" value="F:isoleucine-tRNA ligase activity"/>
    <property type="evidence" value="ECO:0007669"/>
    <property type="project" value="UniProtKB-EC"/>
</dbReference>
<dbReference type="PANTHER" id="PTHR42765:SF1">
    <property type="entry name" value="ISOLEUCINE--TRNA LIGASE, MITOCHONDRIAL"/>
    <property type="match status" value="1"/>
</dbReference>
<dbReference type="InterPro" id="IPR033708">
    <property type="entry name" value="Anticodon_Ile_BEm"/>
</dbReference>
<dbReference type="Gene3D" id="3.90.740.10">
    <property type="entry name" value="Valyl/Leucyl/Isoleucyl-tRNA synthetase, editing domain"/>
    <property type="match status" value="1"/>
</dbReference>
<evidence type="ECO:0000256" key="6">
    <source>
        <dbReference type="ARBA" id="ARBA00022741"/>
    </source>
</evidence>
<dbReference type="GO" id="GO:0005739">
    <property type="term" value="C:mitochondrion"/>
    <property type="evidence" value="ECO:0007669"/>
    <property type="project" value="TreeGrafter"/>
</dbReference>
<dbReference type="SUPFAM" id="SSF47323">
    <property type="entry name" value="Anticodon-binding domain of a subclass of class I aminoacyl-tRNA synthetases"/>
    <property type="match status" value="1"/>
</dbReference>
<keyword evidence="9" id="KW-0030">Aminoacyl-tRNA synthetase</keyword>
<evidence type="ECO:0000256" key="10">
    <source>
        <dbReference type="ARBA" id="ARBA00032665"/>
    </source>
</evidence>
<evidence type="ECO:0000256" key="2">
    <source>
        <dbReference type="ARBA" id="ARBA00013165"/>
    </source>
</evidence>